<dbReference type="Proteomes" id="UP000827872">
    <property type="component" value="Linkage Group LG02"/>
</dbReference>
<organism evidence="1 2">
    <name type="scientific">Sphaerodactylus townsendi</name>
    <dbReference type="NCBI Taxonomy" id="933632"/>
    <lineage>
        <taxon>Eukaryota</taxon>
        <taxon>Metazoa</taxon>
        <taxon>Chordata</taxon>
        <taxon>Craniata</taxon>
        <taxon>Vertebrata</taxon>
        <taxon>Euteleostomi</taxon>
        <taxon>Lepidosauria</taxon>
        <taxon>Squamata</taxon>
        <taxon>Bifurcata</taxon>
        <taxon>Gekkota</taxon>
        <taxon>Sphaerodactylidae</taxon>
        <taxon>Sphaerodactylus</taxon>
    </lineage>
</organism>
<reference evidence="1" key="1">
    <citation type="submission" date="2021-08" db="EMBL/GenBank/DDBJ databases">
        <title>The first chromosome-level gecko genome reveals the dynamic sex chromosomes of Neotropical dwarf geckos (Sphaerodactylidae: Sphaerodactylus).</title>
        <authorList>
            <person name="Pinto B.J."/>
            <person name="Keating S.E."/>
            <person name="Gamble T."/>
        </authorList>
    </citation>
    <scope>NUCLEOTIDE SEQUENCE</scope>
    <source>
        <strain evidence="1">TG3544</strain>
    </source>
</reference>
<protein>
    <submittedName>
        <fullName evidence="1">Uncharacterized protein</fullName>
    </submittedName>
</protein>
<keyword evidence="2" id="KW-1185">Reference proteome</keyword>
<accession>A0ACB8G2K3</accession>
<sequence>MPTSLADLTACFAYNHHWRAFSLYVTSMLTLHRTTVLQSVVSFEVFDHWYQGICSLDTLSTTLLSFPSSTGQVGNTLAAIPGVTLSPQSAAAVALLFPMSLNNTRGLGTNKRNSWYRSSPSQH</sequence>
<evidence type="ECO:0000313" key="1">
    <source>
        <dbReference type="EMBL" id="KAH8013745.1"/>
    </source>
</evidence>
<gene>
    <name evidence="1" type="ORF">K3G42_021760</name>
</gene>
<evidence type="ECO:0000313" key="2">
    <source>
        <dbReference type="Proteomes" id="UP000827872"/>
    </source>
</evidence>
<dbReference type="EMBL" id="CM037615">
    <property type="protein sequence ID" value="KAH8013745.1"/>
    <property type="molecule type" value="Genomic_DNA"/>
</dbReference>
<name>A0ACB8G2K3_9SAUR</name>
<comment type="caution">
    <text evidence="1">The sequence shown here is derived from an EMBL/GenBank/DDBJ whole genome shotgun (WGS) entry which is preliminary data.</text>
</comment>
<proteinExistence type="predicted"/>